<evidence type="ECO:0000256" key="4">
    <source>
        <dbReference type="ARBA" id="ARBA00022475"/>
    </source>
</evidence>
<feature type="transmembrane region" description="Helical" evidence="10">
    <location>
        <begin position="162"/>
        <end position="186"/>
    </location>
</feature>
<dbReference type="CDD" id="cd13131">
    <property type="entry name" value="MATE_NorM_like"/>
    <property type="match status" value="1"/>
</dbReference>
<feature type="transmembrane region" description="Helical" evidence="10">
    <location>
        <begin position="249"/>
        <end position="270"/>
    </location>
</feature>
<keyword evidence="8 10" id="KW-0472">Membrane</keyword>
<dbReference type="InterPro" id="IPR048279">
    <property type="entry name" value="MdtK-like"/>
</dbReference>
<evidence type="ECO:0000256" key="8">
    <source>
        <dbReference type="ARBA" id="ARBA00023136"/>
    </source>
</evidence>
<feature type="transmembrane region" description="Helical" evidence="10">
    <location>
        <begin position="282"/>
        <end position="304"/>
    </location>
</feature>
<reference evidence="11 12" key="1">
    <citation type="submission" date="2015-03" db="EMBL/GenBank/DDBJ databases">
        <title>Genome sequence of Pseudoalteromonas aurantia.</title>
        <authorList>
            <person name="Xie B.-B."/>
            <person name="Rong J.-C."/>
            <person name="Qin Q.-L."/>
            <person name="Zhang Y.-Z."/>
        </authorList>
    </citation>
    <scope>NUCLEOTIDE SEQUENCE [LARGE SCALE GENOMIC DNA]</scope>
    <source>
        <strain evidence="11 12">208</strain>
    </source>
</reference>
<proteinExistence type="predicted"/>
<evidence type="ECO:0000313" key="12">
    <source>
        <dbReference type="Proteomes" id="UP000615755"/>
    </source>
</evidence>
<dbReference type="Proteomes" id="UP000615755">
    <property type="component" value="Unassembled WGS sequence"/>
</dbReference>
<feature type="transmembrane region" description="Helical" evidence="10">
    <location>
        <begin position="357"/>
        <end position="374"/>
    </location>
</feature>
<feature type="transmembrane region" description="Helical" evidence="10">
    <location>
        <begin position="91"/>
        <end position="113"/>
    </location>
</feature>
<dbReference type="Pfam" id="PF01554">
    <property type="entry name" value="MatE"/>
    <property type="match status" value="2"/>
</dbReference>
<keyword evidence="12" id="KW-1185">Reference proteome</keyword>
<evidence type="ECO:0000313" key="11">
    <source>
        <dbReference type="EMBL" id="MBE0368700.1"/>
    </source>
</evidence>
<comment type="caution">
    <text evidence="11">The sequence shown here is derived from an EMBL/GenBank/DDBJ whole genome shotgun (WGS) entry which is preliminary data.</text>
</comment>
<organism evidence="11 12">
    <name type="scientific">Pseudoalteromonas aurantia 208</name>
    <dbReference type="NCBI Taxonomy" id="1314867"/>
    <lineage>
        <taxon>Bacteria</taxon>
        <taxon>Pseudomonadati</taxon>
        <taxon>Pseudomonadota</taxon>
        <taxon>Gammaproteobacteria</taxon>
        <taxon>Alteromonadales</taxon>
        <taxon>Pseudoalteromonadaceae</taxon>
        <taxon>Pseudoalteromonas</taxon>
    </lineage>
</organism>
<sequence length="461" mass="49592">MVARSLSMFDDLKKVSALAGPLILTNLLYVAIATIDLVMLGMLSPLDLAAGGLAIGIFNQFRTMGTGVVTATGNLVSYAQGKAHTDQITPLLNASLIIGTFIGVIFALLMANIKPFLLFIGTPEVLAEQTSNYLVVAALGLVPCFWFQSIRHFSVGLKSPGPLMMITGVSVLLTVVLNYGFIFGHFGLPKLGFLGVAVATCIVLYLSFFLFVVIACKNQVLKPYITWKVWKTNRESIAKTWHMGYPIGATYGSEAGFFTVLALFVATLGISELAAHNVVSQIVYIVFMIAAGLSSACSIYVSEAHAKSDIIHAKRIGHFGLLFGAAIMAFIAIPYVLFPEFILAPFLSAAELQQSNVVAIATHLLLIAAVLQIFDASQNIGVGILRGVGDVKSAFFLSILGYWIIGLPVAWVLGSYMNLGINGVWYALTLGLSVTALSQLWMFNYRVKSLDTIDEIQGQQA</sequence>
<feature type="transmembrane region" description="Helical" evidence="10">
    <location>
        <begin position="423"/>
        <end position="443"/>
    </location>
</feature>
<keyword evidence="5 10" id="KW-0812">Transmembrane</keyword>
<feature type="transmembrane region" description="Helical" evidence="10">
    <location>
        <begin position="192"/>
        <end position="216"/>
    </location>
</feature>
<evidence type="ECO:0000256" key="3">
    <source>
        <dbReference type="ARBA" id="ARBA00022449"/>
    </source>
</evidence>
<dbReference type="InterPro" id="IPR002528">
    <property type="entry name" value="MATE_fam"/>
</dbReference>
<evidence type="ECO:0000256" key="7">
    <source>
        <dbReference type="ARBA" id="ARBA00023065"/>
    </source>
</evidence>
<dbReference type="PANTHER" id="PTHR43298:SF2">
    <property type="entry name" value="FMN_FAD EXPORTER YEEO-RELATED"/>
    <property type="match status" value="1"/>
</dbReference>
<evidence type="ECO:0000256" key="10">
    <source>
        <dbReference type="SAM" id="Phobius"/>
    </source>
</evidence>
<evidence type="ECO:0000256" key="1">
    <source>
        <dbReference type="ARBA" id="ARBA00004429"/>
    </source>
</evidence>
<dbReference type="PANTHER" id="PTHR43298">
    <property type="entry name" value="MULTIDRUG RESISTANCE PROTEIN NORM-RELATED"/>
    <property type="match status" value="1"/>
</dbReference>
<keyword evidence="6 10" id="KW-1133">Transmembrane helix</keyword>
<feature type="transmembrane region" description="Helical" evidence="10">
    <location>
        <begin position="395"/>
        <end position="417"/>
    </location>
</feature>
<keyword evidence="7" id="KW-0406">Ion transport</keyword>
<comment type="subcellular location">
    <subcellularLocation>
        <location evidence="1">Cell inner membrane</location>
        <topology evidence="1">Multi-pass membrane protein</topology>
    </subcellularLocation>
</comment>
<keyword evidence="2" id="KW-0813">Transport</keyword>
<evidence type="ECO:0000256" key="9">
    <source>
        <dbReference type="ARBA" id="ARBA00031636"/>
    </source>
</evidence>
<evidence type="ECO:0000256" key="5">
    <source>
        <dbReference type="ARBA" id="ARBA00022692"/>
    </source>
</evidence>
<dbReference type="NCBIfam" id="TIGR00797">
    <property type="entry name" value="matE"/>
    <property type="match status" value="1"/>
</dbReference>
<accession>A0ABR9ECH7</accession>
<dbReference type="InterPro" id="IPR050222">
    <property type="entry name" value="MATE_MdtK"/>
</dbReference>
<gene>
    <name evidence="11" type="ORF">PAUR_a2368</name>
</gene>
<dbReference type="PIRSF" id="PIRSF006603">
    <property type="entry name" value="DinF"/>
    <property type="match status" value="1"/>
</dbReference>
<feature type="transmembrane region" description="Helical" evidence="10">
    <location>
        <begin position="12"/>
        <end position="32"/>
    </location>
</feature>
<name>A0ABR9ECH7_9GAMM</name>
<feature type="transmembrane region" description="Helical" evidence="10">
    <location>
        <begin position="316"/>
        <end position="337"/>
    </location>
</feature>
<evidence type="ECO:0000256" key="2">
    <source>
        <dbReference type="ARBA" id="ARBA00022448"/>
    </source>
</evidence>
<evidence type="ECO:0000256" key="6">
    <source>
        <dbReference type="ARBA" id="ARBA00022989"/>
    </source>
</evidence>
<protein>
    <recommendedName>
        <fullName evidence="9">Multidrug-efflux transporter</fullName>
    </recommendedName>
</protein>
<keyword evidence="3" id="KW-0050">Antiport</keyword>
<dbReference type="RefSeq" id="WP_225738343.1">
    <property type="nucleotide sequence ID" value="NZ_AQGV01000012.1"/>
</dbReference>
<feature type="transmembrane region" description="Helical" evidence="10">
    <location>
        <begin position="133"/>
        <end position="150"/>
    </location>
</feature>
<keyword evidence="4" id="KW-1003">Cell membrane</keyword>
<dbReference type="EMBL" id="AQGV01000012">
    <property type="protein sequence ID" value="MBE0368700.1"/>
    <property type="molecule type" value="Genomic_DNA"/>
</dbReference>